<evidence type="ECO:0008006" key="3">
    <source>
        <dbReference type="Google" id="ProtNLM"/>
    </source>
</evidence>
<dbReference type="Proteomes" id="UP000271974">
    <property type="component" value="Unassembled WGS sequence"/>
</dbReference>
<reference evidence="1 2" key="1">
    <citation type="submission" date="2019-01" db="EMBL/GenBank/DDBJ databases">
        <title>A draft genome assembly of the solar-powered sea slug Elysia chlorotica.</title>
        <authorList>
            <person name="Cai H."/>
            <person name="Li Q."/>
            <person name="Fang X."/>
            <person name="Li J."/>
            <person name="Curtis N.E."/>
            <person name="Altenburger A."/>
            <person name="Shibata T."/>
            <person name="Feng M."/>
            <person name="Maeda T."/>
            <person name="Schwartz J.A."/>
            <person name="Shigenobu S."/>
            <person name="Lundholm N."/>
            <person name="Nishiyama T."/>
            <person name="Yang H."/>
            <person name="Hasebe M."/>
            <person name="Li S."/>
            <person name="Pierce S.K."/>
            <person name="Wang J."/>
        </authorList>
    </citation>
    <scope>NUCLEOTIDE SEQUENCE [LARGE SCALE GENOMIC DNA]</scope>
    <source>
        <strain evidence="1">EC2010</strain>
        <tissue evidence="1">Whole organism of an adult</tissue>
    </source>
</reference>
<evidence type="ECO:0000313" key="2">
    <source>
        <dbReference type="Proteomes" id="UP000271974"/>
    </source>
</evidence>
<dbReference type="OrthoDB" id="6119958at2759"/>
<sequence length="221" mass="24569">MAQQPRPAPNTQRSTYRRLFHEMQFRATKNALMNYYEAGEMTAKGKTFKIVTNILTGATASGLLAGVAQNGKVLSNKAGLAGMIGLPICSVVKFFEQSTSELLPNYSQTAKKHISAAAGWSSLAETARAERMRIDVDPKRDVKDIAAVYNTLVERKTKVASEVLIPQETHRYFREHPELVVEAVKRRGDAYKQFVEMELACLPSAAPAEDDEEEPAKIIYF</sequence>
<dbReference type="EMBL" id="RQTK01000046">
    <property type="protein sequence ID" value="RUS89831.1"/>
    <property type="molecule type" value="Genomic_DNA"/>
</dbReference>
<gene>
    <name evidence="1" type="ORF">EGW08_002361</name>
</gene>
<organism evidence="1 2">
    <name type="scientific">Elysia chlorotica</name>
    <name type="common">Eastern emerald elysia</name>
    <name type="synonym">Sea slug</name>
    <dbReference type="NCBI Taxonomy" id="188477"/>
    <lineage>
        <taxon>Eukaryota</taxon>
        <taxon>Metazoa</taxon>
        <taxon>Spiralia</taxon>
        <taxon>Lophotrochozoa</taxon>
        <taxon>Mollusca</taxon>
        <taxon>Gastropoda</taxon>
        <taxon>Heterobranchia</taxon>
        <taxon>Euthyneura</taxon>
        <taxon>Panpulmonata</taxon>
        <taxon>Sacoglossa</taxon>
        <taxon>Placobranchoidea</taxon>
        <taxon>Plakobranchidae</taxon>
        <taxon>Elysia</taxon>
    </lineage>
</organism>
<proteinExistence type="predicted"/>
<comment type="caution">
    <text evidence="1">The sequence shown here is derived from an EMBL/GenBank/DDBJ whole genome shotgun (WGS) entry which is preliminary data.</text>
</comment>
<evidence type="ECO:0000313" key="1">
    <source>
        <dbReference type="EMBL" id="RUS89831.1"/>
    </source>
</evidence>
<dbReference type="AlphaFoldDB" id="A0A3S1BRR2"/>
<name>A0A3S1BRR2_ELYCH</name>
<keyword evidence="2" id="KW-1185">Reference proteome</keyword>
<accession>A0A3S1BRR2</accession>
<protein>
    <recommendedName>
        <fullName evidence="3">SMODS and SLOG-associating 2TM effector domain-containing protein</fullName>
    </recommendedName>
</protein>